<accession>G9ZBZ6</accession>
<dbReference type="Proteomes" id="UP000004750">
    <property type="component" value="Unassembled WGS sequence"/>
</dbReference>
<gene>
    <name evidence="1" type="ORF">HMPREF9080_00273</name>
</gene>
<protein>
    <submittedName>
        <fullName evidence="1">Uncharacterized protein</fullName>
    </submittedName>
</protein>
<dbReference type="AlphaFoldDB" id="G9ZBZ6"/>
<name>G9ZBZ6_9GAMM</name>
<sequence length="45" mass="5085">MWCIRLSPTLHNVTAPKVLSARAVQNSEWVRLRKREPSAACCGFT</sequence>
<dbReference type="EMBL" id="AGCM01000016">
    <property type="protein sequence ID" value="EHM55928.1"/>
    <property type="molecule type" value="Genomic_DNA"/>
</dbReference>
<evidence type="ECO:0000313" key="1">
    <source>
        <dbReference type="EMBL" id="EHM55928.1"/>
    </source>
</evidence>
<comment type="caution">
    <text evidence="1">The sequence shown here is derived from an EMBL/GenBank/DDBJ whole genome shotgun (WGS) entry which is preliminary data.</text>
</comment>
<organism evidence="1 2">
    <name type="scientific">Cardiobacterium valvarum F0432</name>
    <dbReference type="NCBI Taxonomy" id="797473"/>
    <lineage>
        <taxon>Bacteria</taxon>
        <taxon>Pseudomonadati</taxon>
        <taxon>Pseudomonadota</taxon>
        <taxon>Gammaproteobacteria</taxon>
        <taxon>Cardiobacteriales</taxon>
        <taxon>Cardiobacteriaceae</taxon>
        <taxon>Cardiobacterium</taxon>
    </lineage>
</organism>
<dbReference type="HOGENOM" id="CLU_3197594_0_0_6"/>
<proteinExistence type="predicted"/>
<reference evidence="1 2" key="1">
    <citation type="submission" date="2011-08" db="EMBL/GenBank/DDBJ databases">
        <authorList>
            <person name="Weinstock G."/>
            <person name="Sodergren E."/>
            <person name="Clifton S."/>
            <person name="Fulton L."/>
            <person name="Fulton B."/>
            <person name="Courtney L."/>
            <person name="Fronick C."/>
            <person name="Harrison M."/>
            <person name="Strong C."/>
            <person name="Farmer C."/>
            <person name="Delahaunty K."/>
            <person name="Markovic C."/>
            <person name="Hall O."/>
            <person name="Minx P."/>
            <person name="Tomlinson C."/>
            <person name="Mitreva M."/>
            <person name="Hou S."/>
            <person name="Chen J."/>
            <person name="Wollam A."/>
            <person name="Pepin K.H."/>
            <person name="Johnson M."/>
            <person name="Bhonagiri V."/>
            <person name="Zhang X."/>
            <person name="Suruliraj S."/>
            <person name="Warren W."/>
            <person name="Chinwalla A."/>
            <person name="Mardis E.R."/>
            <person name="Wilson R.K."/>
        </authorList>
    </citation>
    <scope>NUCLEOTIDE SEQUENCE [LARGE SCALE GENOMIC DNA]</scope>
    <source>
        <strain evidence="1 2">F0432</strain>
    </source>
</reference>
<dbReference type="STRING" id="797473.HMPREF9080_00273"/>
<evidence type="ECO:0000313" key="2">
    <source>
        <dbReference type="Proteomes" id="UP000004750"/>
    </source>
</evidence>